<dbReference type="EMBL" id="AGBF01000001">
    <property type="protein sequence ID" value="EGX61807.1"/>
    <property type="molecule type" value="Genomic_DNA"/>
</dbReference>
<evidence type="ECO:0000256" key="1">
    <source>
        <dbReference type="ARBA" id="ARBA00022741"/>
    </source>
</evidence>
<keyword evidence="2" id="KW-0378">Hydrolase</keyword>
<evidence type="ECO:0000259" key="5">
    <source>
        <dbReference type="PROSITE" id="PS51206"/>
    </source>
</evidence>
<organism evidence="6 7">
    <name type="scientific">Streptomyces zinciresistens K42</name>
    <dbReference type="NCBI Taxonomy" id="700597"/>
    <lineage>
        <taxon>Bacteria</taxon>
        <taxon>Bacillati</taxon>
        <taxon>Actinomycetota</taxon>
        <taxon>Actinomycetes</taxon>
        <taxon>Kitasatosporales</taxon>
        <taxon>Streptomycetaceae</taxon>
        <taxon>Streptomyces</taxon>
    </lineage>
</organism>
<dbReference type="SMART" id="SM00885">
    <property type="entry name" value="D5_N"/>
    <property type="match status" value="1"/>
</dbReference>
<dbReference type="PROSITE" id="PS51206">
    <property type="entry name" value="SF3_HELICASE_1"/>
    <property type="match status" value="1"/>
</dbReference>
<dbReference type="InterPro" id="IPR027417">
    <property type="entry name" value="P-loop_NTPase"/>
</dbReference>
<keyword evidence="6" id="KW-0347">Helicase</keyword>
<feature type="region of interest" description="Disordered" evidence="4">
    <location>
        <begin position="1"/>
        <end position="39"/>
    </location>
</feature>
<dbReference type="GO" id="GO:0016787">
    <property type="term" value="F:hydrolase activity"/>
    <property type="evidence" value="ECO:0007669"/>
    <property type="project" value="UniProtKB-KW"/>
</dbReference>
<feature type="domain" description="SF3 helicase" evidence="5">
    <location>
        <begin position="211"/>
        <end position="370"/>
    </location>
</feature>
<dbReference type="InterPro" id="IPR014818">
    <property type="entry name" value="Phage/plasmid_primase_P4_C"/>
</dbReference>
<evidence type="ECO:0000256" key="3">
    <source>
        <dbReference type="ARBA" id="ARBA00022840"/>
    </source>
</evidence>
<keyword evidence="7" id="KW-1185">Reference proteome</keyword>
<reference evidence="6 7" key="1">
    <citation type="submission" date="2011-08" db="EMBL/GenBank/DDBJ databases">
        <authorList>
            <person name="Lin Y."/>
            <person name="Hao X."/>
            <person name="Johnstone L."/>
            <person name="Miller S.J."/>
            <person name="Wei G."/>
            <person name="Rensing C."/>
        </authorList>
    </citation>
    <scope>NUCLEOTIDE SEQUENCE [LARGE SCALE GENOMIC DNA]</scope>
    <source>
        <strain evidence="6 7">K42</strain>
    </source>
</reference>
<feature type="compositionally biased region" description="Low complexity" evidence="4">
    <location>
        <begin position="1"/>
        <end position="15"/>
    </location>
</feature>
<gene>
    <name evidence="6" type="ORF">SZN_00560</name>
</gene>
<evidence type="ECO:0000313" key="7">
    <source>
        <dbReference type="Proteomes" id="UP000004217"/>
    </source>
</evidence>
<dbReference type="InterPro" id="IPR051620">
    <property type="entry name" value="ORF904-like_C"/>
</dbReference>
<dbReference type="NCBIfam" id="TIGR01613">
    <property type="entry name" value="primase_Cterm"/>
    <property type="match status" value="1"/>
</dbReference>
<keyword evidence="3" id="KW-0067">ATP-binding</keyword>
<evidence type="ECO:0000313" key="6">
    <source>
        <dbReference type="EMBL" id="EGX61807.1"/>
    </source>
</evidence>
<dbReference type="Proteomes" id="UP000004217">
    <property type="component" value="Unassembled WGS sequence"/>
</dbReference>
<comment type="caution">
    <text evidence="6">The sequence shown here is derived from an EMBL/GenBank/DDBJ whole genome shotgun (WGS) entry which is preliminary data.</text>
</comment>
<dbReference type="GO" id="GO:0005524">
    <property type="term" value="F:ATP binding"/>
    <property type="evidence" value="ECO:0007669"/>
    <property type="project" value="UniProtKB-KW"/>
</dbReference>
<dbReference type="PATRIC" id="fig|700597.3.peg.103"/>
<dbReference type="PANTHER" id="PTHR35372">
    <property type="entry name" value="ATP BINDING PROTEIN-RELATED"/>
    <property type="match status" value="1"/>
</dbReference>
<sequence length="504" mass="55469">MTTTDAAAAGETAPTVPASRAPGPDTPTAALPASGPSAAEPELLIPRSLTDRGNAALFQRLYGEDFRYVPGIGWYRWAGYRWAIDLEARAVSEAAFELGENLATRDPQERFTRQQLRRHINRTLNDQGNQALIRVAKKMPAFHLPADKLDADPYALCTPDGVVDLRTGVLRPAHPSQFHTRAALCAPRAMPTPLWDKFLTDTFGPGPKGAALAGYMQRVMGYTITGLTSAQILPFLHGQGGNGKSVLAAVVQRLLGDYADTAPHDFLMAKPYSDHPTELADLQGRRLIVCSELNPGARFDQARMTLLTGSDRIKARKVRQDFFSFWPTHTLWLLGNHRPAVPAGGRGFWRRLRLVPFEYTVSRVITDLDVHLVEAEGPGILHWIIQGTLKYLNGDDPHLKNSDAVTAATRDYAQAEDTFGRFLSDCCKLGDPSALRTEQRTLRLAYEAWCEDEGVDPIKPRHFGEKVRLAIHHPPGTNLPTSNGRKIYKGIEIINPPAGLQGPS</sequence>
<name>G2G3R1_9ACTN</name>
<proteinExistence type="predicted"/>
<dbReference type="InterPro" id="IPR045455">
    <property type="entry name" value="NrS-1_pol-like_helicase"/>
</dbReference>
<dbReference type="InterPro" id="IPR014015">
    <property type="entry name" value="Helicase_SF3_DNA-vir"/>
</dbReference>
<keyword evidence="1" id="KW-0547">Nucleotide-binding</keyword>
<evidence type="ECO:0000256" key="2">
    <source>
        <dbReference type="ARBA" id="ARBA00022801"/>
    </source>
</evidence>
<dbReference type="Gene3D" id="3.40.50.300">
    <property type="entry name" value="P-loop containing nucleotide triphosphate hydrolases"/>
    <property type="match status" value="1"/>
</dbReference>
<dbReference type="Pfam" id="PF19263">
    <property type="entry name" value="DUF5906"/>
    <property type="match status" value="1"/>
</dbReference>
<dbReference type="InterPro" id="IPR006500">
    <property type="entry name" value="Helicase_put_C_phage/plasmid"/>
</dbReference>
<dbReference type="GO" id="GO:0004386">
    <property type="term" value="F:helicase activity"/>
    <property type="evidence" value="ECO:0007669"/>
    <property type="project" value="UniProtKB-KW"/>
</dbReference>
<dbReference type="AlphaFoldDB" id="G2G3R1"/>
<protein>
    <submittedName>
        <fullName evidence="6">Putative DNA primase/helicase</fullName>
    </submittedName>
</protein>
<dbReference type="PANTHER" id="PTHR35372:SF2">
    <property type="entry name" value="SF3 HELICASE DOMAIN-CONTAINING PROTEIN"/>
    <property type="match status" value="1"/>
</dbReference>
<dbReference type="RefSeq" id="WP_007490515.1">
    <property type="nucleotide sequence ID" value="NZ_AGBF01000001.1"/>
</dbReference>
<evidence type="ECO:0000256" key="4">
    <source>
        <dbReference type="SAM" id="MobiDB-lite"/>
    </source>
</evidence>
<dbReference type="Pfam" id="PF08706">
    <property type="entry name" value="D5_N"/>
    <property type="match status" value="1"/>
</dbReference>
<accession>G2G3R1</accession>